<dbReference type="GO" id="GO:0051539">
    <property type="term" value="F:4 iron, 4 sulfur cluster binding"/>
    <property type="evidence" value="ECO:0007669"/>
    <property type="project" value="UniProtKB-UniRule"/>
</dbReference>
<evidence type="ECO:0000256" key="2">
    <source>
        <dbReference type="ARBA" id="ARBA00022475"/>
    </source>
</evidence>
<evidence type="ECO:0000256" key="10">
    <source>
        <dbReference type="ARBA" id="ARBA00023014"/>
    </source>
</evidence>
<proteinExistence type="inferred from homology"/>
<evidence type="ECO:0000256" key="6">
    <source>
        <dbReference type="ARBA" id="ARBA00022737"/>
    </source>
</evidence>
<comment type="subunit">
    <text evidence="13">The complex is composed of six subunits: RnfA, RnfB, RnfC, RnfD, RnfE and RnfG.</text>
</comment>
<comment type="cofactor">
    <cofactor evidence="13 14">
        <name>[4Fe-4S] cluster</name>
        <dbReference type="ChEBI" id="CHEBI:49883"/>
    </cofactor>
    <text evidence="13 14">Binds 3 [4Fe-4S] clusters.</text>
</comment>
<dbReference type="NCBIfam" id="TIGR01944">
    <property type="entry name" value="rnfB"/>
    <property type="match status" value="1"/>
</dbReference>
<dbReference type="GO" id="GO:0046872">
    <property type="term" value="F:metal ion binding"/>
    <property type="evidence" value="ECO:0007669"/>
    <property type="project" value="UniProtKB-KW"/>
</dbReference>
<evidence type="ECO:0000256" key="3">
    <source>
        <dbReference type="ARBA" id="ARBA00022485"/>
    </source>
</evidence>
<keyword evidence="15" id="KW-1133">Transmembrane helix</keyword>
<keyword evidence="1 13" id="KW-0813">Transport</keyword>
<feature type="binding site" evidence="13 14">
    <location>
        <position position="122"/>
    </location>
    <ligand>
        <name>[4Fe-4S] cluster</name>
        <dbReference type="ChEBI" id="CHEBI:49883"/>
        <label>2</label>
    </ligand>
</feature>
<dbReference type="InterPro" id="IPR017900">
    <property type="entry name" value="4Fe4S_Fe_S_CS"/>
</dbReference>
<dbReference type="AlphaFoldDB" id="A0A558HNI9"/>
<dbReference type="OrthoDB" id="9789936at2"/>
<feature type="binding site" evidence="13 14">
    <location>
        <position position="149"/>
    </location>
    <ligand>
        <name>[4Fe-4S] cluster</name>
        <dbReference type="ChEBI" id="CHEBI:49883"/>
        <label>3</label>
    </ligand>
</feature>
<accession>A0A558HNI9</accession>
<feature type="binding site" evidence="13 14">
    <location>
        <position position="155"/>
    </location>
    <ligand>
        <name>[4Fe-4S] cluster</name>
        <dbReference type="ChEBI" id="CHEBI:49883"/>
        <label>3</label>
    </ligand>
</feature>
<keyword evidence="11 13" id="KW-0472">Membrane</keyword>
<keyword evidence="5 13" id="KW-0479">Metal-binding</keyword>
<evidence type="ECO:0000256" key="1">
    <source>
        <dbReference type="ARBA" id="ARBA00022448"/>
    </source>
</evidence>
<dbReference type="GO" id="GO:0005886">
    <property type="term" value="C:plasma membrane"/>
    <property type="evidence" value="ECO:0007669"/>
    <property type="project" value="UniProtKB-SubCell"/>
</dbReference>
<comment type="caution">
    <text evidence="18">The sequence shown here is derived from an EMBL/GenBank/DDBJ whole genome shotgun (WGS) entry which is preliminary data.</text>
</comment>
<feature type="binding site" evidence="13 14">
    <location>
        <position position="129"/>
    </location>
    <ligand>
        <name>[4Fe-4S] cluster</name>
        <dbReference type="ChEBI" id="CHEBI:49883"/>
        <label>3</label>
    </ligand>
</feature>
<evidence type="ECO:0000259" key="16">
    <source>
        <dbReference type="PROSITE" id="PS51379"/>
    </source>
</evidence>
<keyword evidence="8 13" id="KW-0249">Electron transport</keyword>
<evidence type="ECO:0000313" key="18">
    <source>
        <dbReference type="EMBL" id="TVU70704.1"/>
    </source>
</evidence>
<evidence type="ECO:0000256" key="7">
    <source>
        <dbReference type="ARBA" id="ARBA00022967"/>
    </source>
</evidence>
<evidence type="ECO:0000256" key="5">
    <source>
        <dbReference type="ARBA" id="ARBA00022723"/>
    </source>
</evidence>
<evidence type="ECO:0000256" key="4">
    <source>
        <dbReference type="ARBA" id="ARBA00022519"/>
    </source>
</evidence>
<dbReference type="InterPro" id="IPR050294">
    <property type="entry name" value="RnfB_subfamily"/>
</dbReference>
<keyword evidence="6 13" id="KW-0677">Repeat</keyword>
<dbReference type="GO" id="GO:0022900">
    <property type="term" value="P:electron transport chain"/>
    <property type="evidence" value="ECO:0007669"/>
    <property type="project" value="UniProtKB-UniRule"/>
</dbReference>
<feature type="region of interest" description="Hydrophobic" evidence="13">
    <location>
        <begin position="1"/>
        <end position="32"/>
    </location>
</feature>
<organism evidence="18 19">
    <name type="scientific">Cobetia crustatorum</name>
    <dbReference type="NCBI Taxonomy" id="553385"/>
    <lineage>
        <taxon>Bacteria</taxon>
        <taxon>Pseudomonadati</taxon>
        <taxon>Pseudomonadota</taxon>
        <taxon>Gammaproteobacteria</taxon>
        <taxon>Oceanospirillales</taxon>
        <taxon>Halomonadaceae</taxon>
        <taxon>Cobetia</taxon>
    </lineage>
</organism>
<evidence type="ECO:0000259" key="17">
    <source>
        <dbReference type="PROSITE" id="PS51656"/>
    </source>
</evidence>
<evidence type="ECO:0000256" key="9">
    <source>
        <dbReference type="ARBA" id="ARBA00023004"/>
    </source>
</evidence>
<keyword evidence="4 13" id="KW-0997">Cell inner membrane</keyword>
<dbReference type="HAMAP" id="MF_00463">
    <property type="entry name" value="RsxB_RnfB"/>
    <property type="match status" value="1"/>
</dbReference>
<dbReference type="PROSITE" id="PS51656">
    <property type="entry name" value="4FE4S"/>
    <property type="match status" value="1"/>
</dbReference>
<dbReference type="Pfam" id="PF04060">
    <property type="entry name" value="FeS"/>
    <property type="match status" value="1"/>
</dbReference>
<dbReference type="PANTHER" id="PTHR42859:SF3">
    <property type="entry name" value="ION-TRANSLOCATING OXIDOREDUCTASE COMPLEX SUBUNIT B"/>
    <property type="match status" value="1"/>
</dbReference>
<dbReference type="EC" id="7.-.-.-" evidence="13"/>
<dbReference type="GO" id="GO:0009055">
    <property type="term" value="F:electron transfer activity"/>
    <property type="evidence" value="ECO:0007669"/>
    <property type="project" value="InterPro"/>
</dbReference>
<keyword evidence="2 13" id="KW-1003">Cell membrane</keyword>
<dbReference type="RefSeq" id="WP_024951831.1">
    <property type="nucleotide sequence ID" value="NZ_CAWOWR010000107.1"/>
</dbReference>
<evidence type="ECO:0000256" key="15">
    <source>
        <dbReference type="SAM" id="Phobius"/>
    </source>
</evidence>
<comment type="caution">
    <text evidence="13">Lacks conserved residue(s) required for the propagation of feature annotation.</text>
</comment>
<keyword evidence="9 13" id="KW-0408">Iron</keyword>
<dbReference type="EMBL" id="VNFH01000005">
    <property type="protein sequence ID" value="TVU70704.1"/>
    <property type="molecule type" value="Genomic_DNA"/>
</dbReference>
<dbReference type="InterPro" id="IPR017896">
    <property type="entry name" value="4Fe4S_Fe-S-bd"/>
</dbReference>
<comment type="subcellular location">
    <subcellularLocation>
        <location evidence="13">Cell inner membrane</location>
    </subcellularLocation>
</comment>
<feature type="binding site" evidence="13 14">
    <location>
        <position position="125"/>
    </location>
    <ligand>
        <name>[4Fe-4S] cluster</name>
        <dbReference type="ChEBI" id="CHEBI:49883"/>
        <label>2</label>
    </ligand>
</feature>
<feature type="domain" description="4Fe-4S" evidence="17">
    <location>
        <begin position="38"/>
        <end position="96"/>
    </location>
</feature>
<dbReference type="PIRSF" id="PIRSF005784">
    <property type="entry name" value="Elect_transpt_RnfB"/>
    <property type="match status" value="1"/>
</dbReference>
<dbReference type="PANTHER" id="PTHR42859">
    <property type="entry name" value="OXIDOREDUCTASE"/>
    <property type="match status" value="1"/>
</dbReference>
<keyword evidence="15" id="KW-0812">Transmembrane</keyword>
<feature type="domain" description="4Fe-4S ferredoxin-type" evidence="16">
    <location>
        <begin position="140"/>
        <end position="169"/>
    </location>
</feature>
<evidence type="ECO:0000256" key="8">
    <source>
        <dbReference type="ARBA" id="ARBA00022982"/>
    </source>
</evidence>
<feature type="domain" description="4Fe-4S ferredoxin-type" evidence="16">
    <location>
        <begin position="110"/>
        <end position="139"/>
    </location>
</feature>
<dbReference type="PROSITE" id="PS00198">
    <property type="entry name" value="4FE4S_FER_1"/>
    <property type="match status" value="1"/>
</dbReference>
<evidence type="ECO:0000313" key="19">
    <source>
        <dbReference type="Proteomes" id="UP000319941"/>
    </source>
</evidence>
<dbReference type="SUPFAM" id="SSF54862">
    <property type="entry name" value="4Fe-4S ferredoxins"/>
    <property type="match status" value="1"/>
</dbReference>
<evidence type="ECO:0000256" key="11">
    <source>
        <dbReference type="ARBA" id="ARBA00023136"/>
    </source>
</evidence>
<dbReference type="FunFam" id="1.10.15.40:FF:000001">
    <property type="entry name" value="Ion-translocating oxidoreductase complex subunit B"/>
    <property type="match status" value="1"/>
</dbReference>
<reference evidence="18 19" key="1">
    <citation type="submission" date="2019-07" db="EMBL/GenBank/DDBJ databases">
        <title>Diversity of Bacteria from Kongsfjorden, Arctic.</title>
        <authorList>
            <person name="Yu Y."/>
        </authorList>
    </citation>
    <scope>NUCLEOTIDE SEQUENCE [LARGE SCALE GENOMIC DNA]</scope>
    <source>
        <strain evidence="18 19">SM1923</strain>
    </source>
</reference>
<dbReference type="PROSITE" id="PS51379">
    <property type="entry name" value="4FE4S_FER_2"/>
    <property type="match status" value="2"/>
</dbReference>
<feature type="binding site" evidence="13 14">
    <location>
        <position position="159"/>
    </location>
    <ligand>
        <name>[4Fe-4S] cluster</name>
        <dbReference type="ChEBI" id="CHEBI:49883"/>
        <label>2</label>
    </ligand>
</feature>
<keyword evidence="19" id="KW-1185">Reference proteome</keyword>
<feature type="binding site" evidence="13 14">
    <location>
        <position position="63"/>
    </location>
    <ligand>
        <name>[4Fe-4S] cluster</name>
        <dbReference type="ChEBI" id="CHEBI:49883"/>
        <label>1</label>
    </ligand>
</feature>
<feature type="binding site" evidence="13 14">
    <location>
        <position position="58"/>
    </location>
    <ligand>
        <name>[4Fe-4S] cluster</name>
        <dbReference type="ChEBI" id="CHEBI:49883"/>
        <label>1</label>
    </ligand>
</feature>
<feature type="binding site" evidence="13 14">
    <location>
        <position position="55"/>
    </location>
    <ligand>
        <name>[4Fe-4S] cluster</name>
        <dbReference type="ChEBI" id="CHEBI:49883"/>
        <label>1</label>
    </ligand>
</feature>
<feature type="binding site" evidence="13 14">
    <location>
        <position position="79"/>
    </location>
    <ligand>
        <name>[4Fe-4S] cluster</name>
        <dbReference type="ChEBI" id="CHEBI:49883"/>
        <label>1</label>
    </ligand>
</feature>
<dbReference type="Gene3D" id="3.30.70.20">
    <property type="match status" value="1"/>
</dbReference>
<feature type="binding site" evidence="13 14">
    <location>
        <position position="152"/>
    </location>
    <ligand>
        <name>[4Fe-4S] cluster</name>
        <dbReference type="ChEBI" id="CHEBI:49883"/>
        <label>3</label>
    </ligand>
</feature>
<evidence type="ECO:0000256" key="12">
    <source>
        <dbReference type="ARBA" id="ARBA00067794"/>
    </source>
</evidence>
<evidence type="ECO:0000256" key="13">
    <source>
        <dbReference type="HAMAP-Rule" id="MF_00463"/>
    </source>
</evidence>
<dbReference type="Pfam" id="PF14697">
    <property type="entry name" value="Fer4_21"/>
    <property type="match status" value="1"/>
</dbReference>
<comment type="similarity">
    <text evidence="13">Belongs to the 4Fe4S bacterial-type ferredoxin family. RnfB subfamily.</text>
</comment>
<dbReference type="InterPro" id="IPR010207">
    <property type="entry name" value="Elect_transpt_cplx_RnfB/RsxB"/>
</dbReference>
<gene>
    <name evidence="18" type="primary">rsxB</name>
    <name evidence="13" type="synonym">rnfB</name>
    <name evidence="18" type="ORF">FQP86_08825</name>
</gene>
<sequence length="217" mass="22639">MLDFLNDHTLISAIVALVAMAVVFGALLGFASVAFKVEGDPIVEQIDHLLPQTQCGQCGYPGCKPYAQAISDGDEINKCPPGGESTIAALADLLGREATPLDGDSDNTPKVAVIREDECIGCTKCIQACPVDAILGAAKHMHTVIADECTGCDLCVEPCPVDCIDMLPVATDVRSWHWPKPAGPMLDNIRFSGSLIATDAAGNNTNTASASSARNVA</sequence>
<dbReference type="Gene3D" id="1.10.15.40">
    <property type="entry name" value="Electron transport complex subunit B, putative Fe-S cluster"/>
    <property type="match status" value="1"/>
</dbReference>
<keyword evidence="10 13" id="KW-0411">Iron-sulfur</keyword>
<dbReference type="STRING" id="553385.GCA_000591415_01684"/>
<name>A0A558HNI9_9GAMM</name>
<keyword evidence="3 13" id="KW-0004">4Fe-4S</keyword>
<evidence type="ECO:0000256" key="14">
    <source>
        <dbReference type="PIRSR" id="PIRSR005784-1"/>
    </source>
</evidence>
<dbReference type="InterPro" id="IPR016463">
    <property type="entry name" value="RnfB/RsxB_Proteobac"/>
</dbReference>
<comment type="function">
    <text evidence="13">Part of a membrane-bound complex that couples electron transfer with translocation of ions across the membrane.</text>
</comment>
<feature type="transmembrane region" description="Helical" evidence="15">
    <location>
        <begin position="12"/>
        <end position="35"/>
    </location>
</feature>
<keyword evidence="7 13" id="KW-1278">Translocase</keyword>
<dbReference type="Proteomes" id="UP000319941">
    <property type="component" value="Unassembled WGS sequence"/>
</dbReference>
<dbReference type="NCBIfam" id="NF003475">
    <property type="entry name" value="PRK05113.1"/>
    <property type="match status" value="1"/>
</dbReference>
<feature type="binding site" evidence="13 14">
    <location>
        <position position="119"/>
    </location>
    <ligand>
        <name>[4Fe-4S] cluster</name>
        <dbReference type="ChEBI" id="CHEBI:49883"/>
        <label>2</label>
    </ligand>
</feature>
<dbReference type="InterPro" id="IPR007202">
    <property type="entry name" value="4Fe-4S_dom"/>
</dbReference>
<protein>
    <recommendedName>
        <fullName evidence="12 13">Ion-translocating oxidoreductase complex subunit B</fullName>
        <ecNumber evidence="13">7.-.-.-</ecNumber>
    </recommendedName>
    <alternativeName>
        <fullName evidence="13">Rnf electron transport complex subunit B</fullName>
    </alternativeName>
</protein>